<accession>A0ABY3SRZ7</accession>
<keyword evidence="1" id="KW-0614">Plasmid</keyword>
<gene>
    <name evidence="1" type="ORF">L0M14_30550</name>
</gene>
<dbReference type="RefSeq" id="WP_235123182.1">
    <property type="nucleotide sequence ID" value="NZ_CP090979.1"/>
</dbReference>
<keyword evidence="2" id="KW-1185">Reference proteome</keyword>
<reference evidence="1 2" key="1">
    <citation type="journal article" date="2024" name="Int. J. Syst. Evol. Microbiol.">
        <title>Paenibacillus hexagrammi sp. nov., a novel bacterium isolated from the gut content of Hexagrammos agrammus.</title>
        <authorList>
            <person name="Jung H.K."/>
            <person name="Kim D.G."/>
            <person name="Zin H."/>
            <person name="Park J."/>
            <person name="Jung H."/>
            <person name="Kim Y.O."/>
            <person name="Kong H.J."/>
            <person name="Kim J.W."/>
            <person name="Kim Y.S."/>
        </authorList>
    </citation>
    <scope>NUCLEOTIDE SEQUENCE [LARGE SCALE GENOMIC DNA]</scope>
    <source>
        <strain evidence="1 2">YPD9-1</strain>
    </source>
</reference>
<protein>
    <recommendedName>
        <fullName evidence="3">Phage protein</fullName>
    </recommendedName>
</protein>
<proteinExistence type="predicted"/>
<name>A0ABY3SRZ7_9BACL</name>
<evidence type="ECO:0000313" key="2">
    <source>
        <dbReference type="Proteomes" id="UP001649230"/>
    </source>
</evidence>
<dbReference type="Proteomes" id="UP001649230">
    <property type="component" value="Plasmid pYPD9-1"/>
</dbReference>
<geneLocation type="plasmid" evidence="1 2">
    <name>pYPD9-1</name>
</geneLocation>
<evidence type="ECO:0008006" key="3">
    <source>
        <dbReference type="Google" id="ProtNLM"/>
    </source>
</evidence>
<sequence>MTSSRKDIKNAVKAVIGTVPGIKAVYTNMPRQQQVFPAVVIAFDKVHEKAATLGNPSRRHITYTVTLYIQSIDANPNEQAAQEEFDDMLDLIDEALRSNKDLDGAALKSAYEYIDTDAFEPQIAGQGQALILRAVKTFTVLVEIMG</sequence>
<evidence type="ECO:0000313" key="1">
    <source>
        <dbReference type="EMBL" id="UJF36632.1"/>
    </source>
</evidence>
<organism evidence="1 2">
    <name type="scientific">Paenibacillus hexagrammi</name>
    <dbReference type="NCBI Taxonomy" id="2908839"/>
    <lineage>
        <taxon>Bacteria</taxon>
        <taxon>Bacillati</taxon>
        <taxon>Bacillota</taxon>
        <taxon>Bacilli</taxon>
        <taxon>Bacillales</taxon>
        <taxon>Paenibacillaceae</taxon>
        <taxon>Paenibacillus</taxon>
    </lineage>
</organism>
<dbReference type="EMBL" id="CP090979">
    <property type="protein sequence ID" value="UJF36632.1"/>
    <property type="molecule type" value="Genomic_DNA"/>
</dbReference>